<dbReference type="InterPro" id="IPR039538">
    <property type="entry name" value="BetI_C"/>
</dbReference>
<evidence type="ECO:0000313" key="8">
    <source>
        <dbReference type="EMBL" id="ERJ07025.1"/>
    </source>
</evidence>
<dbReference type="EMBL" id="AFNT02000007">
    <property type="protein sequence ID" value="ERJ07025.1"/>
    <property type="molecule type" value="Genomic_DNA"/>
</dbReference>
<proteinExistence type="predicted"/>
<dbReference type="EMBL" id="HF571520">
    <property type="protein sequence ID" value="CCQ34794.1"/>
    <property type="molecule type" value="Genomic_DNA"/>
</dbReference>
<dbReference type="GO" id="GO:0003700">
    <property type="term" value="F:DNA-binding transcription factor activity"/>
    <property type="evidence" value="ECO:0007669"/>
    <property type="project" value="TreeGrafter"/>
</dbReference>
<name>F7PIL0_9EURY</name>
<evidence type="ECO:0000256" key="4">
    <source>
        <dbReference type="ARBA" id="ARBA00023163"/>
    </source>
</evidence>
<evidence type="ECO:0000256" key="1">
    <source>
        <dbReference type="ARBA" id="ARBA00022491"/>
    </source>
</evidence>
<dbReference type="RefSeq" id="WP_008525460.1">
    <property type="nucleotide sequence ID" value="NC_021921.1"/>
</dbReference>
<dbReference type="GO" id="GO:0000976">
    <property type="term" value="F:transcription cis-regulatory region binding"/>
    <property type="evidence" value="ECO:0007669"/>
    <property type="project" value="TreeGrafter"/>
</dbReference>
<dbReference type="InterPro" id="IPR036271">
    <property type="entry name" value="Tet_transcr_reg_TetR-rel_C_sf"/>
</dbReference>
<evidence type="ECO:0000256" key="3">
    <source>
        <dbReference type="ARBA" id="ARBA00023125"/>
    </source>
</evidence>
<dbReference type="SUPFAM" id="SSF48498">
    <property type="entry name" value="Tetracyclin repressor-like, C-terminal domain"/>
    <property type="match status" value="1"/>
</dbReference>
<evidence type="ECO:0000313" key="9">
    <source>
        <dbReference type="Proteomes" id="UP000003861"/>
    </source>
</evidence>
<keyword evidence="4" id="KW-0804">Transcription</keyword>
<dbReference type="InterPro" id="IPR050109">
    <property type="entry name" value="HTH-type_TetR-like_transc_reg"/>
</dbReference>
<reference evidence="8 9" key="2">
    <citation type="journal article" date="2013" name="PLoS ONE">
        <title>INDIGO - INtegrated Data Warehouse of MIcrobial GenOmes with Examples from the Red Sea Extremophiles.</title>
        <authorList>
            <person name="Alam I."/>
            <person name="Antunes A."/>
            <person name="Kamau A.A."/>
            <person name="Ba Alawi W."/>
            <person name="Kalkatawi M."/>
            <person name="Stingl U."/>
            <person name="Bajic V.B."/>
        </authorList>
    </citation>
    <scope>NUCLEOTIDE SEQUENCE [LARGE SCALE GENOMIC DNA]</scope>
    <source>
        <strain evidence="8 9">SARL4B</strain>
    </source>
</reference>
<dbReference type="AlphaFoldDB" id="F7PIL0"/>
<sequence>MQSGLFPDDPAETRIEILKATYAALLEHGYADLTIDRIGQHFPKSTSLLYHHYEGKDELLVDFLSYLLEDAEAGLGTESGASADERLLTLFDRIFAEETPESMAFQRAMAEMRAQAATDQEYRRHFTEHDRFFRDRLADVIRDGIEDGTFREVDPEQVATMLHTMLSGAMAEQVTSDLDLSSMRAEAEAYVEARLLAEGR</sequence>
<dbReference type="Proteomes" id="UP000015381">
    <property type="component" value="Chromosome I"/>
</dbReference>
<dbReference type="Proteomes" id="UP000003861">
    <property type="component" value="Unassembled WGS sequence"/>
</dbReference>
<evidence type="ECO:0000256" key="2">
    <source>
        <dbReference type="ARBA" id="ARBA00023015"/>
    </source>
</evidence>
<evidence type="ECO:0000259" key="6">
    <source>
        <dbReference type="PROSITE" id="PS50977"/>
    </source>
</evidence>
<dbReference type="Pfam" id="PF13977">
    <property type="entry name" value="TetR_C_6"/>
    <property type="match status" value="1"/>
</dbReference>
<dbReference type="SUPFAM" id="SSF46689">
    <property type="entry name" value="Homeodomain-like"/>
    <property type="match status" value="1"/>
</dbReference>
<keyword evidence="10" id="KW-1185">Reference proteome</keyword>
<keyword evidence="3 5" id="KW-0238">DNA-binding</keyword>
<evidence type="ECO:0000256" key="5">
    <source>
        <dbReference type="PROSITE-ProRule" id="PRU00335"/>
    </source>
</evidence>
<gene>
    <name evidence="8" type="ORF">HLRTI_000878</name>
    <name evidence="7" type="ORF">HTIA_2689</name>
</gene>
<feature type="domain" description="HTH tetR-type" evidence="6">
    <location>
        <begin position="11"/>
        <end position="71"/>
    </location>
</feature>
<dbReference type="GeneID" id="23798769"/>
<dbReference type="Pfam" id="PF00440">
    <property type="entry name" value="TetR_N"/>
    <property type="match status" value="1"/>
</dbReference>
<dbReference type="InterPro" id="IPR001647">
    <property type="entry name" value="HTH_TetR"/>
</dbReference>
<keyword evidence="2" id="KW-0805">Transcription regulation</keyword>
<feature type="DNA-binding region" description="H-T-H motif" evidence="5">
    <location>
        <begin position="34"/>
        <end position="53"/>
    </location>
</feature>
<dbReference type="KEGG" id="hti:HTIA_2689"/>
<dbReference type="PANTHER" id="PTHR30055:SF234">
    <property type="entry name" value="HTH-TYPE TRANSCRIPTIONAL REGULATOR BETI"/>
    <property type="match status" value="1"/>
</dbReference>
<evidence type="ECO:0000313" key="7">
    <source>
        <dbReference type="EMBL" id="CCQ34794.1"/>
    </source>
</evidence>
<protein>
    <submittedName>
        <fullName evidence="8">TetR family transcriptional regulator protein</fullName>
    </submittedName>
    <submittedName>
        <fullName evidence="7">Transcriptional regulator, TetR family</fullName>
    </submittedName>
</protein>
<dbReference type="eggNOG" id="arCOG02646">
    <property type="taxonomic scope" value="Archaea"/>
</dbReference>
<organism evidence="8 9">
    <name type="scientific">Halorhabdus tiamatea SARL4B</name>
    <dbReference type="NCBI Taxonomy" id="1033806"/>
    <lineage>
        <taxon>Archaea</taxon>
        <taxon>Methanobacteriati</taxon>
        <taxon>Methanobacteriota</taxon>
        <taxon>Stenosarchaea group</taxon>
        <taxon>Halobacteria</taxon>
        <taxon>Halobacteriales</taxon>
        <taxon>Haloarculaceae</taxon>
        <taxon>Halorhabdus</taxon>
    </lineage>
</organism>
<dbReference type="HOGENOM" id="CLU_069356_15_3_2"/>
<dbReference type="OrthoDB" id="135877at2157"/>
<reference evidence="8 9" key="1">
    <citation type="journal article" date="2011" name="J. Bacteriol.">
        <title>Genome sequence of Halorhabdus tiamatea, the first archaeon isolated from a deep-sea anoxic brine lake.</title>
        <authorList>
            <person name="Antunes A."/>
            <person name="Alam I."/>
            <person name="Bajic V.B."/>
            <person name="Stingl U."/>
        </authorList>
    </citation>
    <scope>NUCLEOTIDE SEQUENCE [LARGE SCALE GENOMIC DNA]</scope>
    <source>
        <strain evidence="8 9">SARL4B</strain>
    </source>
</reference>
<dbReference type="PANTHER" id="PTHR30055">
    <property type="entry name" value="HTH-TYPE TRANSCRIPTIONAL REGULATOR RUTR"/>
    <property type="match status" value="1"/>
</dbReference>
<dbReference type="PROSITE" id="PS50977">
    <property type="entry name" value="HTH_TETR_2"/>
    <property type="match status" value="1"/>
</dbReference>
<dbReference type="InterPro" id="IPR009057">
    <property type="entry name" value="Homeodomain-like_sf"/>
</dbReference>
<dbReference type="Gene3D" id="1.10.357.10">
    <property type="entry name" value="Tetracycline Repressor, domain 2"/>
    <property type="match status" value="1"/>
</dbReference>
<dbReference type="STRING" id="1033806.HTIA_2689"/>
<keyword evidence="1" id="KW-0678">Repressor</keyword>
<evidence type="ECO:0000313" key="10">
    <source>
        <dbReference type="Proteomes" id="UP000015381"/>
    </source>
</evidence>
<reference evidence="7 10" key="3">
    <citation type="journal article" date="2014" name="Environ. Microbiol.">
        <title>Halorhabdus tiamatea: proteogenomics and glycosidase activity measurements identify the first cultivated euryarchaeon from a deep-sea anoxic brine lake as potential polysaccharide degrader.</title>
        <authorList>
            <person name="Werner J."/>
            <person name="Ferrer M."/>
            <person name="Michel G."/>
            <person name="Mann A.J."/>
            <person name="Huang S."/>
            <person name="Juarez S."/>
            <person name="Ciordia S."/>
            <person name="Albar J.P."/>
            <person name="Alcaide M."/>
            <person name="La Cono V."/>
            <person name="Yakimov M.M."/>
            <person name="Antunes A."/>
            <person name="Taborda M."/>
            <person name="Da Costa M.S."/>
            <person name="Amann R.I."/>
            <person name="Gloeckner F.O."/>
            <person name="Golyshina O.V."/>
            <person name="Golyshin P.N."/>
            <person name="Teeling H."/>
        </authorList>
    </citation>
    <scope>NUCLEOTIDE SEQUENCE [LARGE SCALE GENOMIC DNA]</scope>
    <source>
        <strain evidence="10">SARL4B</strain>
        <strain evidence="7">Type strain: SARL4B</strain>
    </source>
</reference>
<accession>F7PIL0</accession>